<dbReference type="CDD" id="cd00603">
    <property type="entry name" value="IPT_PCSR"/>
    <property type="match status" value="1"/>
</dbReference>
<evidence type="ECO:0000256" key="10">
    <source>
        <dbReference type="ARBA" id="ARBA00023170"/>
    </source>
</evidence>
<feature type="non-terminal residue" evidence="15">
    <location>
        <position position="1"/>
    </location>
</feature>
<dbReference type="InterPro" id="IPR031148">
    <property type="entry name" value="Plexin"/>
</dbReference>
<dbReference type="Pfam" id="PF01403">
    <property type="entry name" value="Sema"/>
    <property type="match status" value="1"/>
</dbReference>
<dbReference type="AlphaFoldDB" id="A0A9D4MRT8"/>
<dbReference type="InterPro" id="IPR014756">
    <property type="entry name" value="Ig_E-set"/>
</dbReference>
<comment type="caution">
    <text evidence="15">The sequence shown here is derived from an EMBL/GenBank/DDBJ whole genome shotgun (WGS) entry which is preliminary data.</text>
</comment>
<dbReference type="PROSITE" id="PS51004">
    <property type="entry name" value="SEMA"/>
    <property type="match status" value="1"/>
</dbReference>
<dbReference type="InterPro" id="IPR001627">
    <property type="entry name" value="Semap_dom"/>
</dbReference>
<feature type="domain" description="Sema" evidence="14">
    <location>
        <begin position="1"/>
        <end position="474"/>
    </location>
</feature>
<dbReference type="InterPro" id="IPR016201">
    <property type="entry name" value="PSI"/>
</dbReference>
<proteinExistence type="inferred from homology"/>
<reference evidence="15" key="1">
    <citation type="journal article" date="2019" name="bioRxiv">
        <title>The Genome of the Zebra Mussel, Dreissena polymorpha: A Resource for Invasive Species Research.</title>
        <authorList>
            <person name="McCartney M.A."/>
            <person name="Auch B."/>
            <person name="Kono T."/>
            <person name="Mallez S."/>
            <person name="Zhang Y."/>
            <person name="Obille A."/>
            <person name="Becker A."/>
            <person name="Abrahante J.E."/>
            <person name="Garbe J."/>
            <person name="Badalamenti J.P."/>
            <person name="Herman A."/>
            <person name="Mangelson H."/>
            <person name="Liachko I."/>
            <person name="Sullivan S."/>
            <person name="Sone E.D."/>
            <person name="Koren S."/>
            <person name="Silverstein K.A.T."/>
            <person name="Beckman K.B."/>
            <person name="Gohl D.M."/>
        </authorList>
    </citation>
    <scope>NUCLEOTIDE SEQUENCE</scope>
    <source>
        <strain evidence="15">Duluth1</strain>
        <tissue evidence="15">Whole animal</tissue>
    </source>
</reference>
<dbReference type="GO" id="GO:0007162">
    <property type="term" value="P:negative regulation of cell adhesion"/>
    <property type="evidence" value="ECO:0007669"/>
    <property type="project" value="TreeGrafter"/>
</dbReference>
<accession>A0A9D4MRT8</accession>
<protein>
    <recommendedName>
        <fullName evidence="14">Sema domain-containing protein</fullName>
    </recommendedName>
</protein>
<dbReference type="SMART" id="SM00630">
    <property type="entry name" value="Sema"/>
    <property type="match status" value="1"/>
</dbReference>
<evidence type="ECO:0000256" key="1">
    <source>
        <dbReference type="ARBA" id="ARBA00004251"/>
    </source>
</evidence>
<evidence type="ECO:0000256" key="8">
    <source>
        <dbReference type="ARBA" id="ARBA00023136"/>
    </source>
</evidence>
<dbReference type="SUPFAM" id="SSF81296">
    <property type="entry name" value="E set domains"/>
    <property type="match status" value="3"/>
</dbReference>
<organism evidence="15 16">
    <name type="scientific">Dreissena polymorpha</name>
    <name type="common">Zebra mussel</name>
    <name type="synonym">Mytilus polymorpha</name>
    <dbReference type="NCBI Taxonomy" id="45954"/>
    <lineage>
        <taxon>Eukaryota</taxon>
        <taxon>Metazoa</taxon>
        <taxon>Spiralia</taxon>
        <taxon>Lophotrochozoa</taxon>
        <taxon>Mollusca</taxon>
        <taxon>Bivalvia</taxon>
        <taxon>Autobranchia</taxon>
        <taxon>Heteroconchia</taxon>
        <taxon>Euheterodonta</taxon>
        <taxon>Imparidentia</taxon>
        <taxon>Neoheterodontei</taxon>
        <taxon>Myida</taxon>
        <taxon>Dreissenoidea</taxon>
        <taxon>Dreissenidae</taxon>
        <taxon>Dreissena</taxon>
    </lineage>
</organism>
<evidence type="ECO:0000256" key="11">
    <source>
        <dbReference type="ARBA" id="ARBA00023180"/>
    </source>
</evidence>
<dbReference type="Gene3D" id="2.60.40.10">
    <property type="entry name" value="Immunoglobulins"/>
    <property type="match status" value="5"/>
</dbReference>
<keyword evidence="16" id="KW-1185">Reference proteome</keyword>
<dbReference type="Proteomes" id="UP000828390">
    <property type="component" value="Unassembled WGS sequence"/>
</dbReference>
<evidence type="ECO:0000313" key="15">
    <source>
        <dbReference type="EMBL" id="KAH3880571.1"/>
    </source>
</evidence>
<dbReference type="Pfam" id="PF17960">
    <property type="entry name" value="TIG_plexin"/>
    <property type="match status" value="1"/>
</dbReference>
<evidence type="ECO:0000256" key="13">
    <source>
        <dbReference type="SAM" id="MobiDB-lite"/>
    </source>
</evidence>
<dbReference type="PANTHER" id="PTHR22625">
    <property type="entry name" value="PLEXIN"/>
    <property type="match status" value="1"/>
</dbReference>
<dbReference type="Gene3D" id="2.130.10.10">
    <property type="entry name" value="YVTN repeat-like/Quinoprotein amine dehydrogenase"/>
    <property type="match status" value="1"/>
</dbReference>
<dbReference type="PANTHER" id="PTHR22625:SF44">
    <property type="entry name" value="PLEXIN-B"/>
    <property type="match status" value="1"/>
</dbReference>
<comment type="similarity">
    <text evidence="2">Belongs to the plexin family.</text>
</comment>
<keyword evidence="9" id="KW-1015">Disulfide bond</keyword>
<dbReference type="InterPro" id="IPR015943">
    <property type="entry name" value="WD40/YVTN_repeat-like_dom_sf"/>
</dbReference>
<keyword evidence="6" id="KW-0677">Repeat</keyword>
<dbReference type="FunFam" id="2.60.40.10:FF:000203">
    <property type="entry name" value="Plexin B2"/>
    <property type="match status" value="1"/>
</dbReference>
<dbReference type="InterPro" id="IPR041019">
    <property type="entry name" value="TIG1_plexin"/>
</dbReference>
<evidence type="ECO:0000256" key="2">
    <source>
        <dbReference type="ARBA" id="ARBA00010297"/>
    </source>
</evidence>
<evidence type="ECO:0000256" key="7">
    <source>
        <dbReference type="ARBA" id="ARBA00022989"/>
    </source>
</evidence>
<evidence type="ECO:0000259" key="14">
    <source>
        <dbReference type="PROSITE" id="PS51004"/>
    </source>
</evidence>
<dbReference type="CDD" id="cd11236">
    <property type="entry name" value="Sema_plexin_like"/>
    <property type="match status" value="1"/>
</dbReference>
<evidence type="ECO:0000256" key="4">
    <source>
        <dbReference type="ARBA" id="ARBA00022692"/>
    </source>
</evidence>
<evidence type="ECO:0000256" key="5">
    <source>
        <dbReference type="ARBA" id="ARBA00022729"/>
    </source>
</evidence>
<dbReference type="GO" id="GO:0030334">
    <property type="term" value="P:regulation of cell migration"/>
    <property type="evidence" value="ECO:0007669"/>
    <property type="project" value="TreeGrafter"/>
</dbReference>
<dbReference type="EMBL" id="JAIWYP010000001">
    <property type="protein sequence ID" value="KAH3880571.1"/>
    <property type="molecule type" value="Genomic_DNA"/>
</dbReference>
<dbReference type="SUPFAM" id="SSF101912">
    <property type="entry name" value="Sema domain"/>
    <property type="match status" value="1"/>
</dbReference>
<dbReference type="GO" id="GO:0002116">
    <property type="term" value="C:semaphorin receptor complex"/>
    <property type="evidence" value="ECO:0007669"/>
    <property type="project" value="TreeGrafter"/>
</dbReference>
<keyword evidence="10" id="KW-0675">Receptor</keyword>
<name>A0A9D4MRT8_DREPO</name>
<comment type="caution">
    <text evidence="12">Lacks conserved residue(s) required for the propagation of feature annotation.</text>
</comment>
<sequence>MLGSGVMAQRFELNNMVVTEWGRIFVGAVNRIYELDSDLTVLSEAETGPVNDSLKCLPDPKIPCNSPTSLTDNYNKILIHYKGLKEKLLTCGSVYQGACEARNLKNISRAQSYYESETGSILDFAVAANDARATTIAFVAPGPPDLDSEVLYVGATYTGGKVDVYTEQLRGVVPSISSRSLGRNRFQLNAKFDNIQAMYSAIYIRKDVRSKFLIDYVTGFSSGIYSYFLTRQYASVQSTDKTSPVVSKVIQICQKDLYYNSYIDMPLVCQSENSGKVYSYLQAAKITKASKNLQLSFGLRSADDILIALFSDNEGDHESNSAICVYTMQYIRRQLLENAQKCFNGEDLSGGGYLTKKRCQQLGPFYREEEYLCNKDLESIGNIVGIEVATSNPILEYKGTWLTSIAVTTTWDQTVCIVGTGDGYIKKIVLETHERAREYEQVAVDLGSPINQNIQIYENSIYVMSKQKIARLLLSNCDSRMSCSSCLEDGDPFCGWCVLDNRCTQNSQCADSLSDRWLFGPPGQTCVAITNVSPRTIAVTERPTLYLTIYQLPDGSDYTCVFPELNATSRAEYWAYGVYCLAPDILQSGIRVTGSQDLTIALNSSETGKLFLAQNFTYFNCSSFQSCSQCTNNTWSCDWCLYDNKCVHDSLSVCQPGAVLSLSYRGIESQQHISSSTGMKGPQFCPGIDADKTGKIYIPEGVEKDIVIWGYSFPQPRNLQYTCHVMVGDIEYTSRANRSSDGNITCHLNSMMVPSHYTEGMYEAQLHIYWGNLYRVEDKKGLYVTIYRCDVLARGECGLCHNVNHTLPQLQCYWCDSGCKYQSHCHKLHAEPCPAPQIQIVTPLSGPIGGGTYVNISGKDLGSKFEEIQNAISIAGIRCAPLRDRYQPSQWIVCRLGPSLSERSGVVTVALPDRLAVTFHQKFSYQDPTITRINPTAGPISGGSTITISGENLNTGRDITASIGKVECMIIRDMVTSNMAFCETKPTNQSTEPPQPFRMFFDGYEEKNLNVNFEYLPDPVILNIEPLQSYYSGGRRITVHGTNLHAVQQPQMFATFTDSDNNVRMTEKQVCTAIGPTEMLCPSPRISRVHLGLLNYRIQRHSRQRPTRDVVPMDVQLGFVMDNVMSVRNLSGSGVQSQMTYYPDPIMHNFSEPNSVKKFKGEVLIFEAKGLSLAATKKDVEVYIGTQTCNVTNLSDTQIFCTPPTSQPQGKDERGNKDSSYPVVT</sequence>
<evidence type="ECO:0000256" key="9">
    <source>
        <dbReference type="ARBA" id="ARBA00023157"/>
    </source>
</evidence>
<dbReference type="InterPro" id="IPR013783">
    <property type="entry name" value="Ig-like_fold"/>
</dbReference>
<dbReference type="Pfam" id="PF01437">
    <property type="entry name" value="PSI"/>
    <property type="match status" value="2"/>
</dbReference>
<dbReference type="InterPro" id="IPR002165">
    <property type="entry name" value="Plexin_repeat"/>
</dbReference>
<feature type="region of interest" description="Disordered" evidence="13">
    <location>
        <begin position="1202"/>
        <end position="1225"/>
    </location>
</feature>
<keyword evidence="8" id="KW-0472">Membrane</keyword>
<gene>
    <name evidence="15" type="ORF">DPMN_004488</name>
</gene>
<comment type="subcellular location">
    <subcellularLocation>
        <location evidence="1">Cell membrane</location>
        <topology evidence="1">Single-pass type I membrane protein</topology>
    </subcellularLocation>
</comment>
<dbReference type="GO" id="GO:0050772">
    <property type="term" value="P:positive regulation of axonogenesis"/>
    <property type="evidence" value="ECO:0007669"/>
    <property type="project" value="TreeGrafter"/>
</dbReference>
<dbReference type="GO" id="GO:0017154">
    <property type="term" value="F:semaphorin receptor activity"/>
    <property type="evidence" value="ECO:0007669"/>
    <property type="project" value="InterPro"/>
</dbReference>
<dbReference type="InterPro" id="IPR036352">
    <property type="entry name" value="Semap_dom_sf"/>
</dbReference>
<keyword evidence="11" id="KW-0325">Glycoprotein</keyword>
<dbReference type="InterPro" id="IPR041362">
    <property type="entry name" value="TIG2_plexin"/>
</dbReference>
<keyword evidence="4" id="KW-0812">Transmembrane</keyword>
<dbReference type="Pfam" id="PF18020">
    <property type="entry name" value="TIG_2"/>
    <property type="match status" value="1"/>
</dbReference>
<evidence type="ECO:0000256" key="6">
    <source>
        <dbReference type="ARBA" id="ARBA00022737"/>
    </source>
</evidence>
<dbReference type="GO" id="GO:0008360">
    <property type="term" value="P:regulation of cell shape"/>
    <property type="evidence" value="ECO:0007669"/>
    <property type="project" value="TreeGrafter"/>
</dbReference>
<dbReference type="InterPro" id="IPR002909">
    <property type="entry name" value="IPT_dom"/>
</dbReference>
<keyword evidence="5" id="KW-0732">Signal</keyword>
<keyword evidence="7" id="KW-1133">Transmembrane helix</keyword>
<reference evidence="15" key="2">
    <citation type="submission" date="2020-11" db="EMBL/GenBank/DDBJ databases">
        <authorList>
            <person name="McCartney M.A."/>
            <person name="Auch B."/>
            <person name="Kono T."/>
            <person name="Mallez S."/>
            <person name="Becker A."/>
            <person name="Gohl D.M."/>
            <person name="Silverstein K.A.T."/>
            <person name="Koren S."/>
            <person name="Bechman K.B."/>
            <person name="Herman A."/>
            <person name="Abrahante J.E."/>
            <person name="Garbe J."/>
        </authorList>
    </citation>
    <scope>NUCLEOTIDE SEQUENCE</scope>
    <source>
        <strain evidence="15">Duluth1</strain>
        <tissue evidence="15">Whole animal</tissue>
    </source>
</reference>
<evidence type="ECO:0000313" key="16">
    <source>
        <dbReference type="Proteomes" id="UP000828390"/>
    </source>
</evidence>
<evidence type="ECO:0000256" key="12">
    <source>
        <dbReference type="PROSITE-ProRule" id="PRU00352"/>
    </source>
</evidence>
<dbReference type="SMART" id="SM00429">
    <property type="entry name" value="IPT"/>
    <property type="match status" value="3"/>
</dbReference>
<dbReference type="Pfam" id="PF01833">
    <property type="entry name" value="TIG"/>
    <property type="match status" value="4"/>
</dbReference>
<dbReference type="SMART" id="SM00423">
    <property type="entry name" value="PSI"/>
    <property type="match status" value="2"/>
</dbReference>
<dbReference type="SUPFAM" id="SSF103575">
    <property type="entry name" value="Plexin repeat"/>
    <property type="match status" value="1"/>
</dbReference>
<dbReference type="GO" id="GO:0005886">
    <property type="term" value="C:plasma membrane"/>
    <property type="evidence" value="ECO:0007669"/>
    <property type="project" value="UniProtKB-SubCell"/>
</dbReference>
<keyword evidence="3" id="KW-1003">Cell membrane</keyword>
<evidence type="ECO:0000256" key="3">
    <source>
        <dbReference type="ARBA" id="ARBA00022475"/>
    </source>
</evidence>